<evidence type="ECO:0000259" key="8">
    <source>
        <dbReference type="PROSITE" id="PS51471"/>
    </source>
</evidence>
<evidence type="ECO:0000313" key="9">
    <source>
        <dbReference type="EMBL" id="CAA2629192.1"/>
    </source>
</evidence>
<evidence type="ECO:0000256" key="1">
    <source>
        <dbReference type="ARBA" id="ARBA00001961"/>
    </source>
</evidence>
<dbReference type="InterPro" id="IPR050231">
    <property type="entry name" value="Iron_ascorbate_oxido_reductase"/>
</dbReference>
<keyword evidence="4 7" id="KW-0408">Iron</keyword>
<dbReference type="InterPro" id="IPR027443">
    <property type="entry name" value="IPNS-like_sf"/>
</dbReference>
<name>A0A7I8JE72_SPIIN</name>
<evidence type="ECO:0000256" key="2">
    <source>
        <dbReference type="ARBA" id="ARBA00022723"/>
    </source>
</evidence>
<keyword evidence="2 7" id="KW-0479">Metal-binding</keyword>
<dbReference type="Gene3D" id="2.60.120.330">
    <property type="entry name" value="B-lactam Antibiotic, Isopenicillin N Synthase, Chain"/>
    <property type="match status" value="1"/>
</dbReference>
<comment type="similarity">
    <text evidence="7">Belongs to the iron/ascorbate-dependent oxidoreductase family.</text>
</comment>
<organism evidence="9">
    <name type="scientific">Spirodela intermedia</name>
    <name type="common">Intermediate duckweed</name>
    <dbReference type="NCBI Taxonomy" id="51605"/>
    <lineage>
        <taxon>Eukaryota</taxon>
        <taxon>Viridiplantae</taxon>
        <taxon>Streptophyta</taxon>
        <taxon>Embryophyta</taxon>
        <taxon>Tracheophyta</taxon>
        <taxon>Spermatophyta</taxon>
        <taxon>Magnoliopsida</taxon>
        <taxon>Liliopsida</taxon>
        <taxon>Araceae</taxon>
        <taxon>Lemnoideae</taxon>
        <taxon>Spirodela</taxon>
    </lineage>
</organism>
<keyword evidence="10" id="KW-1185">Reference proteome</keyword>
<dbReference type="SUPFAM" id="SSF51197">
    <property type="entry name" value="Clavaminate synthase-like"/>
    <property type="match status" value="1"/>
</dbReference>
<dbReference type="InterPro" id="IPR026992">
    <property type="entry name" value="DIOX_N"/>
</dbReference>
<feature type="domain" description="Fe2OG dioxygenase" evidence="8">
    <location>
        <begin position="175"/>
        <end position="274"/>
    </location>
</feature>
<evidence type="ECO:0000256" key="3">
    <source>
        <dbReference type="ARBA" id="ARBA00023002"/>
    </source>
</evidence>
<evidence type="ECO:0000256" key="7">
    <source>
        <dbReference type="RuleBase" id="RU003682"/>
    </source>
</evidence>
<dbReference type="EMBL" id="CACRZD030000011">
    <property type="protein sequence ID" value="CAA6668436.1"/>
    <property type="molecule type" value="Genomic_DNA"/>
</dbReference>
<dbReference type="GO" id="GO:0046872">
    <property type="term" value="F:metal ion binding"/>
    <property type="evidence" value="ECO:0007669"/>
    <property type="project" value="UniProtKB-KW"/>
</dbReference>
<gene>
    <name evidence="9" type="ORF">SI7747_11014830</name>
</gene>
<dbReference type="Proteomes" id="UP001189122">
    <property type="component" value="Unassembled WGS sequence"/>
</dbReference>
<dbReference type="InterPro" id="IPR044861">
    <property type="entry name" value="IPNS-like_FE2OG_OXY"/>
</dbReference>
<comment type="catalytic activity">
    <reaction evidence="5">
        <text>gibberellin A12 + 2 2-oxoglutarate + 3 O2 + H(+) = gibberellin A9 + 2 succinate + 3 CO2 + 2 H2O</text>
        <dbReference type="Rhea" id="RHEA:60772"/>
        <dbReference type="ChEBI" id="CHEBI:15377"/>
        <dbReference type="ChEBI" id="CHEBI:15378"/>
        <dbReference type="ChEBI" id="CHEBI:15379"/>
        <dbReference type="ChEBI" id="CHEBI:16526"/>
        <dbReference type="ChEBI" id="CHEBI:16810"/>
        <dbReference type="ChEBI" id="CHEBI:30031"/>
        <dbReference type="ChEBI" id="CHEBI:58627"/>
        <dbReference type="ChEBI" id="CHEBI:73255"/>
    </reaction>
    <physiologicalReaction direction="left-to-right" evidence="5">
        <dbReference type="Rhea" id="RHEA:60773"/>
    </physiologicalReaction>
</comment>
<evidence type="ECO:0000313" key="10">
    <source>
        <dbReference type="Proteomes" id="UP001189122"/>
    </source>
</evidence>
<proteinExistence type="inferred from homology"/>
<dbReference type="PANTHER" id="PTHR47990">
    <property type="entry name" value="2-OXOGLUTARATE (2OG) AND FE(II)-DEPENDENT OXYGENASE SUPERFAMILY PROTEIN-RELATED"/>
    <property type="match status" value="1"/>
</dbReference>
<dbReference type="PROSITE" id="PS51471">
    <property type="entry name" value="FE2OG_OXY"/>
    <property type="match status" value="1"/>
</dbReference>
<dbReference type="GO" id="GO:0016491">
    <property type="term" value="F:oxidoreductase activity"/>
    <property type="evidence" value="ECO:0007669"/>
    <property type="project" value="UniProtKB-KW"/>
</dbReference>
<evidence type="ECO:0000256" key="6">
    <source>
        <dbReference type="ARBA" id="ARBA00050797"/>
    </source>
</evidence>
<dbReference type="EMBL" id="LR743598">
    <property type="protein sequence ID" value="CAA2629192.1"/>
    <property type="molecule type" value="Genomic_DNA"/>
</dbReference>
<dbReference type="AlphaFoldDB" id="A0A7I8JE72"/>
<protein>
    <recommendedName>
        <fullName evidence="8">Fe2OG dioxygenase domain-containing protein</fullName>
    </recommendedName>
</protein>
<comment type="cofactor">
    <cofactor evidence="1">
        <name>L-ascorbate</name>
        <dbReference type="ChEBI" id="CHEBI:38290"/>
    </cofactor>
</comment>
<dbReference type="Pfam" id="PF03171">
    <property type="entry name" value="2OG-FeII_Oxy"/>
    <property type="match status" value="1"/>
</dbReference>
<evidence type="ECO:0000256" key="5">
    <source>
        <dbReference type="ARBA" id="ARBA00050508"/>
    </source>
</evidence>
<accession>A0A7I8JE72</accession>
<dbReference type="FunFam" id="2.60.120.330:FF:000003">
    <property type="entry name" value="Gibberellin 20 oxidase 2"/>
    <property type="match status" value="1"/>
</dbReference>
<evidence type="ECO:0000256" key="4">
    <source>
        <dbReference type="ARBA" id="ARBA00023004"/>
    </source>
</evidence>
<reference evidence="9 10" key="1">
    <citation type="submission" date="2019-12" db="EMBL/GenBank/DDBJ databases">
        <authorList>
            <person name="Scholz U."/>
            <person name="Mascher M."/>
            <person name="Fiebig A."/>
        </authorList>
    </citation>
    <scope>NUCLEOTIDE SEQUENCE</scope>
</reference>
<comment type="catalytic activity">
    <reaction evidence="6">
        <text>gibberellin A53 + 2 2-oxoglutarate + 3 O2 + H(+) = gibberellin A20 + 2 succinate + 3 CO2 + 2 H2O</text>
        <dbReference type="Rhea" id="RHEA:60796"/>
        <dbReference type="ChEBI" id="CHEBI:15377"/>
        <dbReference type="ChEBI" id="CHEBI:15378"/>
        <dbReference type="ChEBI" id="CHEBI:15379"/>
        <dbReference type="ChEBI" id="CHEBI:16526"/>
        <dbReference type="ChEBI" id="CHEBI:16810"/>
        <dbReference type="ChEBI" id="CHEBI:30031"/>
        <dbReference type="ChEBI" id="CHEBI:58526"/>
        <dbReference type="ChEBI" id="CHEBI:143954"/>
    </reaction>
    <physiologicalReaction direction="left-to-right" evidence="6">
        <dbReference type="Rhea" id="RHEA:60797"/>
    </physiologicalReaction>
</comment>
<sequence length="337" mass="37168">MQKKNKIPREFIWPSSERLQTLDELAAPVVDLGGFLSGDEESTLRAAGLVAAACKVHGFFQVTNHGVDLTLIAAAVDCLDAFFRLPSAISSEPAAPRQPLWLRRRPCAPLLLQPPLEGDPLLPPSTPPPSPAPATTPWVYQRYCEAMEELSLAIMDLLGVSLGWGGTLQERLRAGSSIMRCNYYPACPEPELAMGTGPHCDPTAMTVLHQDLVGGLEVFSGGRWRAVNPVSGALVVNIGDTFMALSNGRYKSCLHRAVVNRNQERRSIAFFLCPRDDELLRPPEDLVGDGAAAAGDRRKYPDFTWSELKEFTQKHYRADTKTLQSFSEWLLRPRRSS</sequence>
<dbReference type="InterPro" id="IPR005123">
    <property type="entry name" value="Oxoglu/Fe-dep_dioxygenase_dom"/>
</dbReference>
<keyword evidence="3 7" id="KW-0560">Oxidoreductase</keyword>
<dbReference type="GO" id="GO:0009685">
    <property type="term" value="P:gibberellin metabolic process"/>
    <property type="evidence" value="ECO:0007669"/>
    <property type="project" value="UniProtKB-ARBA"/>
</dbReference>
<dbReference type="Pfam" id="PF14226">
    <property type="entry name" value="DIOX_N"/>
    <property type="match status" value="1"/>
</dbReference>